<evidence type="ECO:0000313" key="4">
    <source>
        <dbReference type="Proteomes" id="UP001648503"/>
    </source>
</evidence>
<name>A0ABQ8F077_9FUNG</name>
<gene>
    <name evidence="3" type="ORF">BASA50_009854</name>
</gene>
<evidence type="ECO:0000256" key="1">
    <source>
        <dbReference type="SAM" id="MobiDB-lite"/>
    </source>
</evidence>
<dbReference type="EMBL" id="JAFCIX010000441">
    <property type="protein sequence ID" value="KAH6589762.1"/>
    <property type="molecule type" value="Genomic_DNA"/>
</dbReference>
<dbReference type="PANTHER" id="PTHR15863:SF2">
    <property type="entry name" value="MRN COMPLEX-INTERACTING PROTEIN"/>
    <property type="match status" value="1"/>
</dbReference>
<dbReference type="InterPro" id="IPR049472">
    <property type="entry name" value="MRNIP_N"/>
</dbReference>
<protein>
    <recommendedName>
        <fullName evidence="2">MRN complex-interacting protein N-terminal domain-containing protein</fullName>
    </recommendedName>
</protein>
<dbReference type="Proteomes" id="UP001648503">
    <property type="component" value="Unassembled WGS sequence"/>
</dbReference>
<feature type="region of interest" description="Disordered" evidence="1">
    <location>
        <begin position="105"/>
        <end position="136"/>
    </location>
</feature>
<dbReference type="PANTHER" id="PTHR15863">
    <property type="entry name" value="MRN COMPLEX-INTERACTING PROTEIN"/>
    <property type="match status" value="1"/>
</dbReference>
<proteinExistence type="predicted"/>
<dbReference type="InterPro" id="IPR032739">
    <property type="entry name" value="MRNIP"/>
</dbReference>
<evidence type="ECO:0000259" key="2">
    <source>
        <dbReference type="Pfam" id="PF15749"/>
    </source>
</evidence>
<keyword evidence="4" id="KW-1185">Reference proteome</keyword>
<feature type="domain" description="MRN complex-interacting protein N-terminal" evidence="2">
    <location>
        <begin position="1"/>
        <end position="65"/>
    </location>
</feature>
<dbReference type="Pfam" id="PF15749">
    <property type="entry name" value="MRNIP"/>
    <property type="match status" value="1"/>
</dbReference>
<reference evidence="3 4" key="1">
    <citation type="submission" date="2021-02" db="EMBL/GenBank/DDBJ databases">
        <title>Variation within the Batrachochytrium salamandrivorans European outbreak.</title>
        <authorList>
            <person name="Kelly M."/>
            <person name="Pasmans F."/>
            <person name="Shea T.P."/>
            <person name="Munoz J.F."/>
            <person name="Carranza S."/>
            <person name="Cuomo C.A."/>
            <person name="Martel A."/>
        </authorList>
    </citation>
    <scope>NUCLEOTIDE SEQUENCE [LARGE SCALE GENOMIC DNA]</scope>
    <source>
        <strain evidence="3 4">AMFP18/2</strain>
    </source>
</reference>
<evidence type="ECO:0000313" key="3">
    <source>
        <dbReference type="EMBL" id="KAH6589762.1"/>
    </source>
</evidence>
<organism evidence="3 4">
    <name type="scientific">Batrachochytrium salamandrivorans</name>
    <dbReference type="NCBI Taxonomy" id="1357716"/>
    <lineage>
        <taxon>Eukaryota</taxon>
        <taxon>Fungi</taxon>
        <taxon>Fungi incertae sedis</taxon>
        <taxon>Chytridiomycota</taxon>
        <taxon>Chytridiomycota incertae sedis</taxon>
        <taxon>Chytridiomycetes</taxon>
        <taxon>Rhizophydiales</taxon>
        <taxon>Rhizophydiales incertae sedis</taxon>
        <taxon>Batrachochytrium</taxon>
    </lineage>
</organism>
<accession>A0ABQ8F077</accession>
<sequence>MQIQQRKKISKWRCKICHEHQSLQRVYFESEQARECRQALHTISDSIQRKAEITEKAILDAVRDDPNDSDSNIIMPHSHSSSPAFQRDYSSNATSFGDRAACSMETPPIPVKPGHRRPVFSTIGRHTPRPFSIAGRTKPTLMTSEHIHVDDRSSQALRPLQPVVDWSKFLDDEGSDH</sequence>
<comment type="caution">
    <text evidence="3">The sequence shown here is derived from an EMBL/GenBank/DDBJ whole genome shotgun (WGS) entry which is preliminary data.</text>
</comment>